<gene>
    <name evidence="1" type="ORF">L596_005915</name>
</gene>
<sequence>MSARLSRQSQNLEERHFVARASPVFSVFAISAQSRERLPVRVDLEPDERAGILVYVGGSEGAGGGEVLGDPLLASDSSRLSSVVVKVFMSSWNFGGGLELRELLELQ</sequence>
<reference evidence="1 2" key="1">
    <citation type="journal article" date="2015" name="Genome Biol.">
        <title>Comparative genomics of Steinernema reveals deeply conserved gene regulatory networks.</title>
        <authorList>
            <person name="Dillman A.R."/>
            <person name="Macchietto M."/>
            <person name="Porter C.F."/>
            <person name="Rogers A."/>
            <person name="Williams B."/>
            <person name="Antoshechkin I."/>
            <person name="Lee M.M."/>
            <person name="Goodwin Z."/>
            <person name="Lu X."/>
            <person name="Lewis E.E."/>
            <person name="Goodrich-Blair H."/>
            <person name="Stock S.P."/>
            <person name="Adams B.J."/>
            <person name="Sternberg P.W."/>
            <person name="Mortazavi A."/>
        </authorList>
    </citation>
    <scope>NUCLEOTIDE SEQUENCE [LARGE SCALE GENOMIC DNA]</scope>
    <source>
        <strain evidence="1 2">ALL</strain>
    </source>
</reference>
<protein>
    <submittedName>
        <fullName evidence="1">Uncharacterized protein</fullName>
    </submittedName>
</protein>
<evidence type="ECO:0000313" key="2">
    <source>
        <dbReference type="Proteomes" id="UP000298663"/>
    </source>
</evidence>
<dbReference type="AlphaFoldDB" id="A0A4U8V0J3"/>
<accession>A0A4U8V0J3</accession>
<reference evidence="1 2" key="2">
    <citation type="journal article" date="2019" name="G3 (Bethesda)">
        <title>Hybrid Assembly of the Genome of the Entomopathogenic Nematode Steinernema carpocapsae Identifies the X-Chromosome.</title>
        <authorList>
            <person name="Serra L."/>
            <person name="Macchietto M."/>
            <person name="Macias-Munoz A."/>
            <person name="McGill C.J."/>
            <person name="Rodriguez I.M."/>
            <person name="Rodriguez B."/>
            <person name="Murad R."/>
            <person name="Mortazavi A."/>
        </authorList>
    </citation>
    <scope>NUCLEOTIDE SEQUENCE [LARGE SCALE GENOMIC DNA]</scope>
    <source>
        <strain evidence="1 2">ALL</strain>
    </source>
</reference>
<proteinExistence type="predicted"/>
<organism evidence="1 2">
    <name type="scientific">Steinernema carpocapsae</name>
    <name type="common">Entomopathogenic nematode</name>
    <dbReference type="NCBI Taxonomy" id="34508"/>
    <lineage>
        <taxon>Eukaryota</taxon>
        <taxon>Metazoa</taxon>
        <taxon>Ecdysozoa</taxon>
        <taxon>Nematoda</taxon>
        <taxon>Chromadorea</taxon>
        <taxon>Rhabditida</taxon>
        <taxon>Tylenchina</taxon>
        <taxon>Panagrolaimomorpha</taxon>
        <taxon>Strongyloidoidea</taxon>
        <taxon>Steinernematidae</taxon>
        <taxon>Steinernema</taxon>
    </lineage>
</organism>
<dbReference type="Proteomes" id="UP000298663">
    <property type="component" value="Unassembled WGS sequence"/>
</dbReference>
<comment type="caution">
    <text evidence="1">The sequence shown here is derived from an EMBL/GenBank/DDBJ whole genome shotgun (WGS) entry which is preliminary data.</text>
</comment>
<keyword evidence="2" id="KW-1185">Reference proteome</keyword>
<name>A0A4U8V0J3_STECR</name>
<dbReference type="EMBL" id="AZBU02000001">
    <property type="protein sequence ID" value="TMS39380.1"/>
    <property type="molecule type" value="Genomic_DNA"/>
</dbReference>
<evidence type="ECO:0000313" key="1">
    <source>
        <dbReference type="EMBL" id="TMS39380.1"/>
    </source>
</evidence>